<evidence type="ECO:0000313" key="12">
    <source>
        <dbReference type="Proteomes" id="UP001206895"/>
    </source>
</evidence>
<dbReference type="PANTHER" id="PTHR47354:SF8">
    <property type="entry name" value="1,2-PHENYLACETYL-COA EPOXIDASE, SUBUNIT E"/>
    <property type="match status" value="1"/>
</dbReference>
<dbReference type="PROSITE" id="PS51085">
    <property type="entry name" value="2FE2S_FER_2"/>
    <property type="match status" value="1"/>
</dbReference>
<dbReference type="InterPro" id="IPR006058">
    <property type="entry name" value="2Fe2S_fd_BS"/>
</dbReference>
<comment type="caution">
    <text evidence="11">The sequence shown here is derived from an EMBL/GenBank/DDBJ whole genome shotgun (WGS) entry which is preliminary data.</text>
</comment>
<comment type="cofactor">
    <cofactor evidence="1">
        <name>FAD</name>
        <dbReference type="ChEBI" id="CHEBI:57692"/>
    </cofactor>
</comment>
<dbReference type="PRINTS" id="PR00371">
    <property type="entry name" value="FPNCR"/>
</dbReference>
<keyword evidence="2" id="KW-0285">Flavoprotein</keyword>
<sequence>MGPSHEPAGDAPSRTSGRLQLQVREVIRETADAASVVFEVPADGFTYRPGQFITVGAQLPDGMAPRCYSLSSAPGHDPHPAITVKRVPGGQVSNWLIDHATPGMSVDIIPPTGAFTPREWTDDFVVVAAGSGITPAMSIIKTALMTHDNAVTLIYANRDEQSVIFAAAIEDLQRAYPSRFAVRHWLESERGLPTAAELAPLVADGDENRVAYLCGPTPFMDVAHAALESAGLPATRIHRELFYSLTTNPFSAAAATTAAAPAAPSAPAETGARVTVDIEGETHEVAWPRDAILLDVLLDNGIEAPYVCREGNCGGCEYILTEGEVEMRVNDTLDDFDLRRGARLACQSTPVSDVVAITYD</sequence>
<accession>A0ABT1HC99</accession>
<dbReference type="Proteomes" id="UP001206895">
    <property type="component" value="Unassembled WGS sequence"/>
</dbReference>
<dbReference type="InterPro" id="IPR017938">
    <property type="entry name" value="Riboflavin_synthase-like_b-brl"/>
</dbReference>
<dbReference type="InterPro" id="IPR012675">
    <property type="entry name" value="Beta-grasp_dom_sf"/>
</dbReference>
<organism evidence="11 12">
    <name type="scientific">Williamsia maris</name>
    <dbReference type="NCBI Taxonomy" id="72806"/>
    <lineage>
        <taxon>Bacteria</taxon>
        <taxon>Bacillati</taxon>
        <taxon>Actinomycetota</taxon>
        <taxon>Actinomycetes</taxon>
        <taxon>Mycobacteriales</taxon>
        <taxon>Nocardiaceae</taxon>
        <taxon>Williamsia</taxon>
    </lineage>
</organism>
<evidence type="ECO:0000256" key="8">
    <source>
        <dbReference type="ARBA" id="ARBA00023014"/>
    </source>
</evidence>
<dbReference type="InterPro" id="IPR001433">
    <property type="entry name" value="OxRdtase_FAD/NAD-bd"/>
</dbReference>
<dbReference type="SUPFAM" id="SSF63380">
    <property type="entry name" value="Riboflavin synthase domain-like"/>
    <property type="match status" value="1"/>
</dbReference>
<feature type="domain" description="FAD-binding FR-type" evidence="10">
    <location>
        <begin position="16"/>
        <end position="118"/>
    </location>
</feature>
<dbReference type="Pfam" id="PF00111">
    <property type="entry name" value="Fer2"/>
    <property type="match status" value="1"/>
</dbReference>
<keyword evidence="6" id="KW-0560">Oxidoreductase</keyword>
<keyword evidence="3" id="KW-0001">2Fe-2S</keyword>
<evidence type="ECO:0000259" key="9">
    <source>
        <dbReference type="PROSITE" id="PS51085"/>
    </source>
</evidence>
<dbReference type="Gene3D" id="2.40.30.10">
    <property type="entry name" value="Translation factors"/>
    <property type="match status" value="1"/>
</dbReference>
<keyword evidence="4" id="KW-0479">Metal-binding</keyword>
<evidence type="ECO:0000256" key="4">
    <source>
        <dbReference type="ARBA" id="ARBA00022723"/>
    </source>
</evidence>
<dbReference type="SUPFAM" id="SSF54292">
    <property type="entry name" value="2Fe-2S ferredoxin-like"/>
    <property type="match status" value="1"/>
</dbReference>
<feature type="domain" description="2Fe-2S ferredoxin-type" evidence="9">
    <location>
        <begin position="272"/>
        <end position="360"/>
    </location>
</feature>
<gene>
    <name evidence="11" type="ORF">LX13_001707</name>
</gene>
<evidence type="ECO:0000313" key="11">
    <source>
        <dbReference type="EMBL" id="MCP2175888.1"/>
    </source>
</evidence>
<dbReference type="EMBL" id="JAMTCJ010000002">
    <property type="protein sequence ID" value="MCP2175888.1"/>
    <property type="molecule type" value="Genomic_DNA"/>
</dbReference>
<evidence type="ECO:0000256" key="3">
    <source>
        <dbReference type="ARBA" id="ARBA00022714"/>
    </source>
</evidence>
<dbReference type="CDD" id="cd06214">
    <property type="entry name" value="PA_degradation_oxidoreductase_like"/>
    <property type="match status" value="1"/>
</dbReference>
<dbReference type="PROSITE" id="PS00197">
    <property type="entry name" value="2FE2S_FER_1"/>
    <property type="match status" value="1"/>
</dbReference>
<keyword evidence="7" id="KW-0408">Iron</keyword>
<dbReference type="CDD" id="cd00207">
    <property type="entry name" value="fer2"/>
    <property type="match status" value="1"/>
</dbReference>
<dbReference type="Pfam" id="PF00970">
    <property type="entry name" value="FAD_binding_6"/>
    <property type="match status" value="1"/>
</dbReference>
<dbReference type="InterPro" id="IPR001041">
    <property type="entry name" value="2Fe-2S_ferredoxin-type"/>
</dbReference>
<dbReference type="PRINTS" id="PR00410">
    <property type="entry name" value="PHEHYDRXLASE"/>
</dbReference>
<dbReference type="PROSITE" id="PS51384">
    <property type="entry name" value="FAD_FR"/>
    <property type="match status" value="1"/>
</dbReference>
<keyword evidence="5" id="KW-0274">FAD</keyword>
<reference evidence="11 12" key="1">
    <citation type="submission" date="2022-06" db="EMBL/GenBank/DDBJ databases">
        <title>Genomic Encyclopedia of Archaeal and Bacterial Type Strains, Phase II (KMG-II): from individual species to whole genera.</title>
        <authorList>
            <person name="Goeker M."/>
        </authorList>
    </citation>
    <scope>NUCLEOTIDE SEQUENCE [LARGE SCALE GENOMIC DNA]</scope>
    <source>
        <strain evidence="11 12">DSM 44693</strain>
    </source>
</reference>
<evidence type="ECO:0000259" key="10">
    <source>
        <dbReference type="PROSITE" id="PS51384"/>
    </source>
</evidence>
<dbReference type="SUPFAM" id="SSF52343">
    <property type="entry name" value="Ferredoxin reductase-like, C-terminal NADP-linked domain"/>
    <property type="match status" value="1"/>
</dbReference>
<evidence type="ECO:0000256" key="5">
    <source>
        <dbReference type="ARBA" id="ARBA00022827"/>
    </source>
</evidence>
<dbReference type="InterPro" id="IPR008333">
    <property type="entry name" value="Cbr1-like_FAD-bd_dom"/>
</dbReference>
<keyword evidence="8" id="KW-0411">Iron-sulfur</keyword>
<evidence type="ECO:0000256" key="1">
    <source>
        <dbReference type="ARBA" id="ARBA00001974"/>
    </source>
</evidence>
<dbReference type="Gene3D" id="3.40.50.80">
    <property type="entry name" value="Nucleotide-binding domain of ferredoxin-NADP reductase (FNR) module"/>
    <property type="match status" value="1"/>
</dbReference>
<dbReference type="Pfam" id="PF00175">
    <property type="entry name" value="NAD_binding_1"/>
    <property type="match status" value="1"/>
</dbReference>
<dbReference type="InterPro" id="IPR039261">
    <property type="entry name" value="FNR_nucleotide-bd"/>
</dbReference>
<evidence type="ECO:0000256" key="7">
    <source>
        <dbReference type="ARBA" id="ARBA00023004"/>
    </source>
</evidence>
<evidence type="ECO:0000256" key="2">
    <source>
        <dbReference type="ARBA" id="ARBA00022630"/>
    </source>
</evidence>
<proteinExistence type="predicted"/>
<dbReference type="InterPro" id="IPR036010">
    <property type="entry name" value="2Fe-2S_ferredoxin-like_sf"/>
</dbReference>
<dbReference type="InterPro" id="IPR017927">
    <property type="entry name" value="FAD-bd_FR_type"/>
</dbReference>
<name>A0ABT1HC99_9NOCA</name>
<dbReference type="Gene3D" id="3.10.20.30">
    <property type="match status" value="1"/>
</dbReference>
<protein>
    <submittedName>
        <fullName evidence="11">3-ketosteroid 9alpha-monooxygenase subunit B</fullName>
    </submittedName>
</protein>
<dbReference type="InterPro" id="IPR001709">
    <property type="entry name" value="Flavoprot_Pyr_Nucl_cyt_Rdtase"/>
</dbReference>
<evidence type="ECO:0000256" key="6">
    <source>
        <dbReference type="ARBA" id="ARBA00023002"/>
    </source>
</evidence>
<dbReference type="PANTHER" id="PTHR47354">
    <property type="entry name" value="NADH OXIDOREDUCTASE HCR"/>
    <property type="match status" value="1"/>
</dbReference>
<keyword evidence="12" id="KW-1185">Reference proteome</keyword>
<dbReference type="InterPro" id="IPR050415">
    <property type="entry name" value="MRET"/>
</dbReference>